<dbReference type="RefSeq" id="WP_128221085.1">
    <property type="nucleotide sequence ID" value="NZ_CP034929.1"/>
</dbReference>
<sequence>MSTPATPTSAPTAAPDSASPVRRIALTGGIASGKSTVSTRLAALGAVVVDADLLAREVVAPGTPGFADVVAEFGESVLAADGSLDRPALGAIVFADGSRRRALEAIIHPLVHAAGAALEAAAPADALVVHDIPLLAEGGRAGEFDAVVVVDVPEELQVERMVRDRGMSQDDARARLAAQASREQRLAIADVVIDNSGTREALTARVDEVFAELTRRRS</sequence>
<dbReference type="InterPro" id="IPR001977">
    <property type="entry name" value="Depp_CoAkinase"/>
</dbReference>
<dbReference type="NCBIfam" id="TIGR00152">
    <property type="entry name" value="dephospho-CoA kinase"/>
    <property type="match status" value="1"/>
</dbReference>
<keyword evidence="3 5" id="KW-0808">Transferase</keyword>
<dbReference type="GO" id="GO:0004140">
    <property type="term" value="F:dephospho-CoA kinase activity"/>
    <property type="evidence" value="ECO:0007669"/>
    <property type="project" value="UniProtKB-EC"/>
</dbReference>
<comment type="catalytic activity">
    <reaction evidence="3">
        <text>3'-dephospho-CoA + ATP = ADP + CoA + H(+)</text>
        <dbReference type="Rhea" id="RHEA:18245"/>
        <dbReference type="ChEBI" id="CHEBI:15378"/>
        <dbReference type="ChEBI" id="CHEBI:30616"/>
        <dbReference type="ChEBI" id="CHEBI:57287"/>
        <dbReference type="ChEBI" id="CHEBI:57328"/>
        <dbReference type="ChEBI" id="CHEBI:456216"/>
        <dbReference type="EC" id="2.7.1.24"/>
    </reaction>
</comment>
<comment type="pathway">
    <text evidence="3">Cofactor biosynthesis; coenzyme A biosynthesis; CoA from (R)-pantothenate: step 5/5.</text>
</comment>
<comment type="caution">
    <text evidence="5">The sequence shown here is derived from an EMBL/GenBank/DDBJ whole genome shotgun (WGS) entry which is preliminary data.</text>
</comment>
<evidence type="ECO:0000256" key="2">
    <source>
        <dbReference type="ARBA" id="ARBA00022840"/>
    </source>
</evidence>
<dbReference type="PROSITE" id="PS51219">
    <property type="entry name" value="DPCK"/>
    <property type="match status" value="1"/>
</dbReference>
<feature type="binding site" evidence="3">
    <location>
        <begin position="31"/>
        <end position="36"/>
    </location>
    <ligand>
        <name>ATP</name>
        <dbReference type="ChEBI" id="CHEBI:30616"/>
    </ligand>
</feature>
<comment type="similarity">
    <text evidence="3">Belongs to the CoaE family.</text>
</comment>
<dbReference type="Gene3D" id="3.40.50.300">
    <property type="entry name" value="P-loop containing nucleotide triphosphate hydrolases"/>
    <property type="match status" value="1"/>
</dbReference>
<keyword evidence="3 5" id="KW-0418">Kinase</keyword>
<dbReference type="Proteomes" id="UP001596098">
    <property type="component" value="Unassembled WGS sequence"/>
</dbReference>
<dbReference type="CDD" id="cd02022">
    <property type="entry name" value="DPCK"/>
    <property type="match status" value="1"/>
</dbReference>
<dbReference type="EC" id="2.7.1.24" evidence="3 4"/>
<reference evidence="6" key="1">
    <citation type="journal article" date="2019" name="Int. J. Syst. Evol. Microbiol.">
        <title>The Global Catalogue of Microorganisms (GCM) 10K type strain sequencing project: providing services to taxonomists for standard genome sequencing and annotation.</title>
        <authorList>
            <consortium name="The Broad Institute Genomics Platform"/>
            <consortium name="The Broad Institute Genome Sequencing Center for Infectious Disease"/>
            <person name="Wu L."/>
            <person name="Ma J."/>
        </authorList>
    </citation>
    <scope>NUCLEOTIDE SEQUENCE [LARGE SCALE GENOMIC DNA]</scope>
    <source>
        <strain evidence="6">DFY28</strain>
    </source>
</reference>
<dbReference type="HAMAP" id="MF_00376">
    <property type="entry name" value="Dephospho_CoA_kinase"/>
    <property type="match status" value="1"/>
</dbReference>
<evidence type="ECO:0000256" key="1">
    <source>
        <dbReference type="ARBA" id="ARBA00022741"/>
    </source>
</evidence>
<evidence type="ECO:0000313" key="5">
    <source>
        <dbReference type="EMBL" id="MFC6153226.1"/>
    </source>
</evidence>
<keyword evidence="2 3" id="KW-0067">ATP-binding</keyword>
<dbReference type="PANTHER" id="PTHR10695:SF46">
    <property type="entry name" value="BIFUNCTIONAL COENZYME A SYNTHASE-RELATED"/>
    <property type="match status" value="1"/>
</dbReference>
<accession>A0ABW1QXW2</accession>
<dbReference type="Pfam" id="PF01121">
    <property type="entry name" value="CoaE"/>
    <property type="match status" value="1"/>
</dbReference>
<name>A0ABW1QXW2_9ACTN</name>
<dbReference type="NCBIfam" id="NF002879">
    <property type="entry name" value="PRK03333.1"/>
    <property type="match status" value="1"/>
</dbReference>
<organism evidence="5 6">
    <name type="scientific">Nocardioides yefusunii</name>
    <dbReference type="NCBI Taxonomy" id="2500546"/>
    <lineage>
        <taxon>Bacteria</taxon>
        <taxon>Bacillati</taxon>
        <taxon>Actinomycetota</taxon>
        <taxon>Actinomycetes</taxon>
        <taxon>Propionibacteriales</taxon>
        <taxon>Nocardioidaceae</taxon>
        <taxon>Nocardioides</taxon>
    </lineage>
</organism>
<keyword evidence="3" id="KW-0173">Coenzyme A biosynthesis</keyword>
<keyword evidence="6" id="KW-1185">Reference proteome</keyword>
<dbReference type="InterPro" id="IPR027417">
    <property type="entry name" value="P-loop_NTPase"/>
</dbReference>
<comment type="subcellular location">
    <subcellularLocation>
        <location evidence="3">Cytoplasm</location>
    </subcellularLocation>
</comment>
<evidence type="ECO:0000256" key="3">
    <source>
        <dbReference type="HAMAP-Rule" id="MF_00376"/>
    </source>
</evidence>
<gene>
    <name evidence="3 5" type="primary">coaE</name>
    <name evidence="5" type="ORF">ACFPWU_06045</name>
</gene>
<proteinExistence type="inferred from homology"/>
<dbReference type="SUPFAM" id="SSF52540">
    <property type="entry name" value="P-loop containing nucleoside triphosphate hydrolases"/>
    <property type="match status" value="1"/>
</dbReference>
<evidence type="ECO:0000256" key="4">
    <source>
        <dbReference type="NCBIfam" id="TIGR00152"/>
    </source>
</evidence>
<evidence type="ECO:0000313" key="6">
    <source>
        <dbReference type="Proteomes" id="UP001596098"/>
    </source>
</evidence>
<dbReference type="PANTHER" id="PTHR10695">
    <property type="entry name" value="DEPHOSPHO-COA KINASE-RELATED"/>
    <property type="match status" value="1"/>
</dbReference>
<keyword evidence="1 3" id="KW-0547">Nucleotide-binding</keyword>
<comment type="function">
    <text evidence="3">Catalyzes the phosphorylation of the 3'-hydroxyl group of dephosphocoenzyme A to form coenzyme A.</text>
</comment>
<protein>
    <recommendedName>
        <fullName evidence="3 4">Dephospho-CoA kinase</fullName>
        <ecNumber evidence="3 4">2.7.1.24</ecNumber>
    </recommendedName>
    <alternativeName>
        <fullName evidence="3">Dephosphocoenzyme A kinase</fullName>
    </alternativeName>
</protein>
<dbReference type="EMBL" id="JBHSQI010000003">
    <property type="protein sequence ID" value="MFC6153226.1"/>
    <property type="molecule type" value="Genomic_DNA"/>
</dbReference>
<keyword evidence="3" id="KW-0963">Cytoplasm</keyword>